<dbReference type="InterPro" id="IPR050130">
    <property type="entry name" value="ClpA_ClpB"/>
</dbReference>
<evidence type="ECO:0000256" key="2">
    <source>
        <dbReference type="ARBA" id="ARBA00022840"/>
    </source>
</evidence>
<organism evidence="5 6">
    <name type="scientific">Rhizosaccharibacter radicis</name>
    <dbReference type="NCBI Taxonomy" id="2782605"/>
    <lineage>
        <taxon>Bacteria</taxon>
        <taxon>Pseudomonadati</taxon>
        <taxon>Pseudomonadota</taxon>
        <taxon>Alphaproteobacteria</taxon>
        <taxon>Acetobacterales</taxon>
        <taxon>Acetobacteraceae</taxon>
        <taxon>Rhizosaccharibacter</taxon>
    </lineage>
</organism>
<dbReference type="Gene3D" id="3.40.50.300">
    <property type="entry name" value="P-loop containing nucleotide triphosphate hydrolases"/>
    <property type="match status" value="1"/>
</dbReference>
<name>A0ABT1VZG1_9PROT</name>
<feature type="domain" description="AAA+ ATPase" evidence="4">
    <location>
        <begin position="160"/>
        <end position="331"/>
    </location>
</feature>
<gene>
    <name evidence="5" type="ORF">NFI88_12180</name>
</gene>
<sequence>MKNLLPAATRLMPVMMLAFLTLASIQILLSLHLSPSAVLNAVLSAITHGGLDFAIVGGVLWALTLGGLGYEWRAARRDRRMSPGERARLKPRGWIMDVLARLTNRKALEDMLSTQDRSEVIDAAALSAALRARVIGQDQVCEDVAQQLRRRLALRVRGKPVGIFLLAGPPGTGKTYLAKRLAQELNRKLLHFDMTQMSSPHAATQLFGSPKGYVGSESFGKLTGGLKDVPDSVVLLDEIEKAHPDVFKKFLTAWNDGHVTEASTGALVSTTRAIFVLTSNIATDELAEIARRYEGDPDGMRAQSVAALRSAGFAPEVLNRLDRIFVFRPLEGLDVARVAALEMEAMISSYGLDIAAGGIDPELLFEVMQKQGRLGQGASARDLVRSIEEMVSDGLITARQQGARCVRLRKTDTGVSAEAADLPTPAVEPAMRARLS</sequence>
<dbReference type="SUPFAM" id="SSF52540">
    <property type="entry name" value="P-loop containing nucleoside triphosphate hydrolases"/>
    <property type="match status" value="1"/>
</dbReference>
<dbReference type="InterPro" id="IPR003959">
    <property type="entry name" value="ATPase_AAA_core"/>
</dbReference>
<evidence type="ECO:0000256" key="1">
    <source>
        <dbReference type="ARBA" id="ARBA00022741"/>
    </source>
</evidence>
<proteinExistence type="predicted"/>
<dbReference type="PANTHER" id="PTHR11638">
    <property type="entry name" value="ATP-DEPENDENT CLP PROTEASE"/>
    <property type="match status" value="1"/>
</dbReference>
<dbReference type="InterPro" id="IPR027417">
    <property type="entry name" value="P-loop_NTPase"/>
</dbReference>
<evidence type="ECO:0000259" key="4">
    <source>
        <dbReference type="SMART" id="SM00382"/>
    </source>
</evidence>
<dbReference type="PRINTS" id="PR00300">
    <property type="entry name" value="CLPPROTEASEA"/>
</dbReference>
<keyword evidence="2" id="KW-0067">ATP-binding</keyword>
<dbReference type="InterPro" id="IPR001270">
    <property type="entry name" value="ClpA/B"/>
</dbReference>
<evidence type="ECO:0000313" key="6">
    <source>
        <dbReference type="Proteomes" id="UP001524547"/>
    </source>
</evidence>
<keyword evidence="6" id="KW-1185">Reference proteome</keyword>
<dbReference type="Proteomes" id="UP001524547">
    <property type="component" value="Unassembled WGS sequence"/>
</dbReference>
<feature type="transmembrane region" description="Helical" evidence="3">
    <location>
        <begin position="51"/>
        <end position="72"/>
    </location>
</feature>
<dbReference type="InterPro" id="IPR003593">
    <property type="entry name" value="AAA+_ATPase"/>
</dbReference>
<keyword evidence="1" id="KW-0547">Nucleotide-binding</keyword>
<protein>
    <submittedName>
        <fullName evidence="5">AAA family ATPase</fullName>
    </submittedName>
</protein>
<evidence type="ECO:0000256" key="3">
    <source>
        <dbReference type="SAM" id="Phobius"/>
    </source>
</evidence>
<dbReference type="PANTHER" id="PTHR11638:SF18">
    <property type="entry name" value="HEAT SHOCK PROTEIN 104"/>
    <property type="match status" value="1"/>
</dbReference>
<dbReference type="Pfam" id="PF07724">
    <property type="entry name" value="AAA_2"/>
    <property type="match status" value="1"/>
</dbReference>
<accession>A0ABT1VZG1</accession>
<comment type="caution">
    <text evidence="5">The sequence shown here is derived from an EMBL/GenBank/DDBJ whole genome shotgun (WGS) entry which is preliminary data.</text>
</comment>
<dbReference type="RefSeq" id="WP_422920342.1">
    <property type="nucleotide sequence ID" value="NZ_JAMZEJ010000007.1"/>
</dbReference>
<keyword evidence="3" id="KW-1133">Transmembrane helix</keyword>
<reference evidence="5 6" key="1">
    <citation type="submission" date="2022-06" db="EMBL/GenBank/DDBJ databases">
        <title>Rhizosaccharibacter gen. nov. sp. nov. KSS12, endophytic bacteria isolated from sugarcane.</title>
        <authorList>
            <person name="Pitiwittayakul N."/>
        </authorList>
    </citation>
    <scope>NUCLEOTIDE SEQUENCE [LARGE SCALE GENOMIC DNA]</scope>
    <source>
        <strain evidence="5 6">KSS12</strain>
    </source>
</reference>
<evidence type="ECO:0000313" key="5">
    <source>
        <dbReference type="EMBL" id="MCQ8241595.1"/>
    </source>
</evidence>
<dbReference type="EMBL" id="JAMZEJ010000007">
    <property type="protein sequence ID" value="MCQ8241595.1"/>
    <property type="molecule type" value="Genomic_DNA"/>
</dbReference>
<dbReference type="SMART" id="SM00382">
    <property type="entry name" value="AAA"/>
    <property type="match status" value="1"/>
</dbReference>
<keyword evidence="3" id="KW-0472">Membrane</keyword>
<keyword evidence="3" id="KW-0812">Transmembrane</keyword>